<evidence type="ECO:0000313" key="3">
    <source>
        <dbReference type="EMBL" id="VFK38641.1"/>
    </source>
</evidence>
<feature type="compositionally biased region" description="Basic residues" evidence="1">
    <location>
        <begin position="277"/>
        <end position="286"/>
    </location>
</feature>
<accession>A0A450YAR5</accession>
<dbReference type="EMBL" id="CAADFU010000001">
    <property type="protein sequence ID" value="VFK38641.1"/>
    <property type="molecule type" value="Genomic_DNA"/>
</dbReference>
<feature type="compositionally biased region" description="Basic and acidic residues" evidence="1">
    <location>
        <begin position="264"/>
        <end position="274"/>
    </location>
</feature>
<protein>
    <submittedName>
        <fullName evidence="3">Uncharacterized protein</fullName>
    </submittedName>
</protein>
<dbReference type="AlphaFoldDB" id="A0A450YAR5"/>
<reference evidence="3" key="1">
    <citation type="submission" date="2019-02" db="EMBL/GenBank/DDBJ databases">
        <authorList>
            <person name="Gruber-Vodicka R. H."/>
            <person name="Seah K. B. B."/>
        </authorList>
    </citation>
    <scope>NUCLEOTIDE SEQUENCE</scope>
    <source>
        <strain evidence="3">BECK_S1320</strain>
        <strain evidence="2">BECK_S1321</strain>
    </source>
</reference>
<sequence length="286" mass="31376">MLKVLSEVKNSPLTYAQAARRIPAKVSAESYQIPYFHGDLNKVVFGNTGRTRPFGWDITVTDGNTVELADPPLPGIWKGAEFRVYGAEKDTAITGANTSDPGKAKATVIIDTATDLNATGHLQPHKDKPSIAVGDLAVLARPSDDTLKISVRLRPPGEPGGIPNDRAAKLRKAITSDPEAKLLVNLTEKAGDFELRIEKGKLVLYGSENRLRTTFEKDTGVLRNLWQHARHRALLQLKGEGGGEFTDNETLKVELVPVNMKPRRDCPINAHEGRVPSPRKMKQRLP</sequence>
<organism evidence="3">
    <name type="scientific">Candidatus Kentrum sp. SD</name>
    <dbReference type="NCBI Taxonomy" id="2126332"/>
    <lineage>
        <taxon>Bacteria</taxon>
        <taxon>Pseudomonadati</taxon>
        <taxon>Pseudomonadota</taxon>
        <taxon>Gammaproteobacteria</taxon>
        <taxon>Candidatus Kentrum</taxon>
    </lineage>
</organism>
<proteinExistence type="predicted"/>
<evidence type="ECO:0000313" key="2">
    <source>
        <dbReference type="EMBL" id="VFK36397.1"/>
    </source>
</evidence>
<dbReference type="EMBL" id="CAADFR010000001">
    <property type="protein sequence ID" value="VFK36397.1"/>
    <property type="molecule type" value="Genomic_DNA"/>
</dbReference>
<evidence type="ECO:0000256" key="1">
    <source>
        <dbReference type="SAM" id="MobiDB-lite"/>
    </source>
</evidence>
<gene>
    <name evidence="3" type="ORF">BECKSD772E_GA0070983_100161</name>
    <name evidence="2" type="ORF">BECKSD772F_GA0070984_100162</name>
</gene>
<feature type="region of interest" description="Disordered" evidence="1">
    <location>
        <begin position="264"/>
        <end position="286"/>
    </location>
</feature>
<name>A0A450YAR5_9GAMM</name>